<feature type="region of interest" description="Disordered" evidence="6">
    <location>
        <begin position="95"/>
        <end position="116"/>
    </location>
</feature>
<evidence type="ECO:0000256" key="5">
    <source>
        <dbReference type="ARBA" id="ARBA00023306"/>
    </source>
</evidence>
<evidence type="ECO:0000256" key="6">
    <source>
        <dbReference type="SAM" id="MobiDB-lite"/>
    </source>
</evidence>
<feature type="domain" description="Anaphase-promoting complex subunit 1 N-terminal" evidence="7">
    <location>
        <begin position="29"/>
        <end position="821"/>
    </location>
</feature>
<feature type="compositionally biased region" description="Polar residues" evidence="6">
    <location>
        <begin position="398"/>
        <end position="411"/>
    </location>
</feature>
<dbReference type="GeneID" id="4323263"/>
<protein>
    <submittedName>
        <fullName evidence="9">Negative regulator of mitosis</fullName>
    </submittedName>
</protein>
<comment type="similarity">
    <text evidence="1">Belongs to the APC1 family.</text>
</comment>
<dbReference type="EMBL" id="CH476606">
    <property type="protein sequence ID" value="EAU31079.1"/>
    <property type="molecule type" value="Genomic_DNA"/>
</dbReference>
<evidence type="ECO:0000256" key="4">
    <source>
        <dbReference type="ARBA" id="ARBA00022776"/>
    </source>
</evidence>
<dbReference type="STRING" id="341663.Q0CBI7"/>
<evidence type="ECO:0000313" key="10">
    <source>
        <dbReference type="Proteomes" id="UP000007963"/>
    </source>
</evidence>
<keyword evidence="4" id="KW-0498">Mitosis</keyword>
<dbReference type="FunFam" id="1.25.10.10:FF:000400">
    <property type="entry name" value="20S cyclosome subunit (APC1/BimE), putative"/>
    <property type="match status" value="1"/>
</dbReference>
<dbReference type="GO" id="GO:0005680">
    <property type="term" value="C:anaphase-promoting complex"/>
    <property type="evidence" value="ECO:0007669"/>
    <property type="project" value="InterPro"/>
</dbReference>
<feature type="region of interest" description="Disordered" evidence="6">
    <location>
        <begin position="347"/>
        <end position="421"/>
    </location>
</feature>
<dbReference type="GO" id="GO:0031145">
    <property type="term" value="P:anaphase-promoting complex-dependent catabolic process"/>
    <property type="evidence" value="ECO:0007669"/>
    <property type="project" value="TreeGrafter"/>
</dbReference>
<gene>
    <name evidence="9" type="ORF">ATEG_08947</name>
</gene>
<feature type="domain" description="Anaphase-promoting complex subunit 1 beta-sandwich" evidence="8">
    <location>
        <begin position="1793"/>
        <end position="1855"/>
    </location>
</feature>
<dbReference type="RefSeq" id="XP_001217533.1">
    <property type="nucleotide sequence ID" value="XM_001217532.1"/>
</dbReference>
<dbReference type="FunFam" id="1.25.10.10:FF:000217">
    <property type="entry name" value="20S cyclosome subunit (APC1/BimE)"/>
    <property type="match status" value="1"/>
</dbReference>
<keyword evidence="5" id="KW-0131">Cell cycle</keyword>
<keyword evidence="3" id="KW-0677">Repeat</keyword>
<sequence length="2208" mass="242274">MATIRSLGLHEPAALHFLVAEELLPPEPSEDLYEWTTTVEEGSNGPVEDEIVWTKSCVVWSRAGVVKRVFRLDLEQEEIRHALLTDFSVGKIKRSDSSLQGAGNGRFQTNNDPNRSRHQTVQAEAKLAVSGINLSARSRDTGSDAPLDSKDSESRALVVVLKSQVHIFFLAGNSHVVPLPFEVESVFATPRGLLFQRKTQEETLLDSSQYPMAPPNSFMDFRASQSLEIPSSGKGKRPSLTISPAQNNGSKPNKQADLPRVFSLMDPHSEMGLVVTNQSSRWLQTSVTSRPSGLDVLDPADEIVYVSARDELLPSASSLSKVPLILVVTANANTGLYTIWTARYREDETGPSSKKRRRETGGIRSKRRSSHFGMATGATTPGARPSAARESFGPRAENWSNSLMSHSQYSTEGKPDEDDFASKLSQDFDIGAPLKSSRRVSSLLARADLATGQDRITFSDLATGSQSNSIPHGSLRQSIGAGSTRGSFGFNPRGSLPPGTGSVYSTTSSFVDAPVDRLLEELNNESLFEGFEHMDLKESGSGLPEEVLLSKVESFPSRFSGTFQTPVKPSRASRRVKIVTLCPPACGSAQNGNSAPLAVCVVDQDAKSMTVVNLRADKVTLPKKDAVFSKKSKKNSSSDERSLLVQATGIQHFPGIWDACKVVDGDISRIMTLTTADNGQHELHLQTPWTDPILIDIPKKLMLYEKYGVSSASSVNRPRESGVNRIMTDSSIVIAGLDHPTVRGRVDVVDSTNRRHRLQIQMEPSNELVKKVLKVCRFVLPDSEKAGDGILTAWWDTVKWLRGRELNAIDDLEWTAMVIILFSMAIPFIESDQAQTPAKQTRRKKGLLRSSSGSHVDLESWEAMLDQESGAAGVVPSWMANTSWGWVVEQDAEEFTGSNTRKKSSAADDSGARRSTYRKNHYLSRCAALTRELLQAPEGSSMIGPKGHLPTAPSYSQSLRRTALCTILVGLHLLREEQKLSICENEQSHRSLGLLAPVLAQLGGWLGWESWSWTEGAYYSMEFASIDRWQFEDTRISMLDHPHEPFAPPSIFSYLETAWSQPSSPFFNILNLITGSDRTPRKGRLWQESFGLTPRTLALDGFLSEVHNASTSLDRVKLLHRWGFSRSIIETFPEGVSAPLYELVMQSQMHASTSWSSTLLELIDREDLSVSMHTTTISPPPAPLQLAASHDAMRDFHHIGASALDIDAINSFEASAEADRFSVTRLIFREDKRFIEAARLLNQSKPPAAECVPEPEWSDSDLLEAQKEVVQLVTLRTLSIPTGRAMLSFSGRLPLLTEKLPIPSFSLQCVMKPSNVTISADRASFSEEKVCWAFFHNGVSTGLAISKNSKGIDTSWILFNKPQELTNRHAGFLLALGLNGHLKSLAKWVAFKYLTPKHTMTSIGLLLGLSASYLGTMDTLITRLLSVHVTRMLPLGAAELNLSPLTQTAGIMGIGLLYCGSQHRRMSEVMLSEIENVEQEESSASHESLRDEGYRLAAGLSLGFINLAKGKDLKGMRDMHIVERLLAVAVGTKNVDLAHVLDRATAGATIALAIIFMKTNDEILAQKIDIPDTTVRFDYVRPDLFLLRTLARHVIMWDSIRPNDKWFIRSLPKIYRRRYRLTGVRRLRSEDMPFFNIIAGLCFSLGLRYAGSAEPTVRDLLLSYLDQFIRICRLPAVNYDGKLARNSVRHCQDIVALSAATVMAGTGDLALFRRLRSLHGRVDAETPYGSHMAAHMAIGLLFLGGGSYTLGTSDLAIASLICSLYPIFPTTVLDNKCHLQAFRHLWVLAAEPRCLVPRDIDTRRPVSIPITVNSTDGEARTITAPCLLPDLTNVTKLEVRSPDYWPLILDFARDPALRDKFHHGDQSVYLRRKATYNPAGSSVFASTLSGLSDAQDVLPSSTTTSTHGKGLPPAAWPSLATLLSGTASSRRPATPSQSMWDWIFNLASLQELDVHEKALVLPATLPGRAARAHNPSAVSYAPWLRQSAVDSKLVIERTVQNVIAAARSRGSDDADEVRDRLWQLRLLFSWLDSQVEQPGWTAEDEVHDEPHVGTTPDGLWLRRDFVEESRWKVWASSWMLFLLRGAGPAPRSGRLIPIGFGQHAGHDILMLNDGPQPLDEGAAALAELPLPQAEEDAAEDLPGDAALGRERGAAEDGQLRDGVAGGVGVFAMVVQAEGGREGERGSVGAGGDGGEGSGREDAADCDGG</sequence>
<dbReference type="Pfam" id="PF21282">
    <property type="entry name" value="APC1_3rd"/>
    <property type="match status" value="1"/>
</dbReference>
<dbReference type="InterPro" id="IPR048971">
    <property type="entry name" value="Apc1_3rd"/>
</dbReference>
<dbReference type="OrthoDB" id="26401at2759"/>
<reference evidence="10" key="1">
    <citation type="submission" date="2005-09" db="EMBL/GenBank/DDBJ databases">
        <title>Annotation of the Aspergillus terreus NIH2624 genome.</title>
        <authorList>
            <person name="Birren B.W."/>
            <person name="Lander E.S."/>
            <person name="Galagan J.E."/>
            <person name="Nusbaum C."/>
            <person name="Devon K."/>
            <person name="Henn M."/>
            <person name="Ma L.-J."/>
            <person name="Jaffe D.B."/>
            <person name="Butler J."/>
            <person name="Alvarez P."/>
            <person name="Gnerre S."/>
            <person name="Grabherr M."/>
            <person name="Kleber M."/>
            <person name="Mauceli E.W."/>
            <person name="Brockman W."/>
            <person name="Rounsley S."/>
            <person name="Young S.K."/>
            <person name="LaButti K."/>
            <person name="Pushparaj V."/>
            <person name="DeCaprio D."/>
            <person name="Crawford M."/>
            <person name="Koehrsen M."/>
            <person name="Engels R."/>
            <person name="Montgomery P."/>
            <person name="Pearson M."/>
            <person name="Howarth C."/>
            <person name="Larson L."/>
            <person name="Luoma S."/>
            <person name="White J."/>
            <person name="Alvarado L."/>
            <person name="Kodira C.D."/>
            <person name="Zeng Q."/>
            <person name="Oleary S."/>
            <person name="Yandava C."/>
            <person name="Denning D.W."/>
            <person name="Nierman W.C."/>
            <person name="Milne T."/>
            <person name="Madden K."/>
        </authorList>
    </citation>
    <scope>NUCLEOTIDE SEQUENCE [LARGE SCALE GENOMIC DNA]</scope>
    <source>
        <strain evidence="10">NIH 2624 / FGSC A1156</strain>
    </source>
</reference>
<name>Q0CBI7_ASPTN</name>
<dbReference type="GO" id="GO:0070979">
    <property type="term" value="P:protein K11-linked ubiquitination"/>
    <property type="evidence" value="ECO:0007669"/>
    <property type="project" value="TreeGrafter"/>
</dbReference>
<accession>Q0CBI7</accession>
<proteinExistence type="inferred from homology"/>
<dbReference type="Gene3D" id="1.25.10.10">
    <property type="entry name" value="Leucine-rich Repeat Variant"/>
    <property type="match status" value="3"/>
</dbReference>
<dbReference type="HOGENOM" id="CLU_000746_0_0_1"/>
<dbReference type="VEuPathDB" id="FungiDB:ATEG_08947"/>
<evidence type="ECO:0000256" key="3">
    <source>
        <dbReference type="ARBA" id="ARBA00022737"/>
    </source>
</evidence>
<organism evidence="9 10">
    <name type="scientific">Aspergillus terreus (strain NIH 2624 / FGSC A1156)</name>
    <dbReference type="NCBI Taxonomy" id="341663"/>
    <lineage>
        <taxon>Eukaryota</taxon>
        <taxon>Fungi</taxon>
        <taxon>Dikarya</taxon>
        <taxon>Ascomycota</taxon>
        <taxon>Pezizomycotina</taxon>
        <taxon>Eurotiomycetes</taxon>
        <taxon>Eurotiomycetidae</taxon>
        <taxon>Eurotiales</taxon>
        <taxon>Aspergillaceae</taxon>
        <taxon>Aspergillus</taxon>
        <taxon>Aspergillus subgen. Circumdati</taxon>
    </lineage>
</organism>
<dbReference type="Proteomes" id="UP000007963">
    <property type="component" value="Unassembled WGS sequence"/>
</dbReference>
<feature type="region of interest" description="Disordered" evidence="6">
    <location>
        <begin position="2178"/>
        <end position="2208"/>
    </location>
</feature>
<dbReference type="GO" id="GO:0060090">
    <property type="term" value="F:molecular adaptor activity"/>
    <property type="evidence" value="ECO:0007669"/>
    <property type="project" value="TreeGrafter"/>
</dbReference>
<dbReference type="PANTHER" id="PTHR12827:SF3">
    <property type="entry name" value="ANAPHASE-PROMOTING COMPLEX SUBUNIT 1"/>
    <property type="match status" value="1"/>
</dbReference>
<dbReference type="OMA" id="YIGTMDS"/>
<dbReference type="Pfam" id="PF12859">
    <property type="entry name" value="ANAPC1"/>
    <property type="match status" value="1"/>
</dbReference>
<dbReference type="InterPro" id="IPR024990">
    <property type="entry name" value="Apc1"/>
</dbReference>
<dbReference type="GO" id="GO:0051301">
    <property type="term" value="P:cell division"/>
    <property type="evidence" value="ECO:0007669"/>
    <property type="project" value="UniProtKB-KW"/>
</dbReference>
<evidence type="ECO:0000259" key="7">
    <source>
        <dbReference type="Pfam" id="PF12859"/>
    </source>
</evidence>
<feature type="compositionally biased region" description="Polar residues" evidence="6">
    <location>
        <begin position="97"/>
        <end position="113"/>
    </location>
</feature>
<dbReference type="InterPro" id="IPR011989">
    <property type="entry name" value="ARM-like"/>
</dbReference>
<feature type="compositionally biased region" description="Basic residues" evidence="6">
    <location>
        <begin position="353"/>
        <end position="370"/>
    </location>
</feature>
<dbReference type="eggNOG" id="KOG1858">
    <property type="taxonomic scope" value="Eukaryota"/>
</dbReference>
<dbReference type="PANTHER" id="PTHR12827">
    <property type="entry name" value="MEIOTIC CHECKPOINT REGULATOR TSG24 FAMILY MEMBER"/>
    <property type="match status" value="1"/>
</dbReference>
<feature type="compositionally biased region" description="Polar residues" evidence="6">
    <location>
        <begin position="240"/>
        <end position="253"/>
    </location>
</feature>
<evidence type="ECO:0000259" key="8">
    <source>
        <dbReference type="Pfam" id="PF21282"/>
    </source>
</evidence>
<feature type="region of interest" description="Disordered" evidence="6">
    <location>
        <begin position="229"/>
        <end position="256"/>
    </location>
</feature>
<dbReference type="GO" id="GO:0007091">
    <property type="term" value="P:metaphase/anaphase transition of mitotic cell cycle"/>
    <property type="evidence" value="ECO:0007669"/>
    <property type="project" value="TreeGrafter"/>
</dbReference>
<evidence type="ECO:0000313" key="9">
    <source>
        <dbReference type="EMBL" id="EAU31079.1"/>
    </source>
</evidence>
<feature type="compositionally biased region" description="Gly residues" evidence="6">
    <location>
        <begin position="2185"/>
        <end position="2196"/>
    </location>
</feature>
<dbReference type="InterPro" id="IPR049255">
    <property type="entry name" value="Apc1_N"/>
</dbReference>
<evidence type="ECO:0000256" key="2">
    <source>
        <dbReference type="ARBA" id="ARBA00022618"/>
    </source>
</evidence>
<keyword evidence="2" id="KW-0132">Cell division</keyword>
<evidence type="ECO:0000256" key="1">
    <source>
        <dbReference type="ARBA" id="ARBA00010547"/>
    </source>
</evidence>
<feature type="compositionally biased region" description="Polar residues" evidence="6">
    <location>
        <begin position="462"/>
        <end position="486"/>
    </location>
</feature>
<feature type="region of interest" description="Disordered" evidence="6">
    <location>
        <begin position="462"/>
        <end position="487"/>
    </location>
</feature>